<dbReference type="GO" id="GO:0003735">
    <property type="term" value="F:structural constituent of ribosome"/>
    <property type="evidence" value="ECO:0007669"/>
    <property type="project" value="InterPro"/>
</dbReference>
<dbReference type="InterPro" id="IPR022973">
    <property type="entry name" value="Ribosomal_uL10_bac"/>
</dbReference>
<gene>
    <name evidence="5" type="primary">rplJ</name>
    <name evidence="6" type="ORF">FD145_805</name>
</gene>
<organism evidence="6 7">
    <name type="scientific">Candidatus Saganbacteria bacterium</name>
    <dbReference type="NCBI Taxonomy" id="2575572"/>
    <lineage>
        <taxon>Bacteria</taxon>
        <taxon>Bacillati</taxon>
        <taxon>Saganbacteria</taxon>
    </lineage>
</organism>
<dbReference type="PANTHER" id="PTHR11560">
    <property type="entry name" value="39S RIBOSOMAL PROTEIN L10, MITOCHONDRIAL"/>
    <property type="match status" value="1"/>
</dbReference>
<evidence type="ECO:0000256" key="3">
    <source>
        <dbReference type="ARBA" id="ARBA00023274"/>
    </source>
</evidence>
<dbReference type="CDD" id="cd05797">
    <property type="entry name" value="Ribosomal_L10"/>
    <property type="match status" value="1"/>
</dbReference>
<comment type="subunit">
    <text evidence="5">Part of the ribosomal stalk of the 50S ribosomal subunit. The N-terminus interacts with L11 and the large rRNA to form the base of the stalk. The C-terminus forms an elongated spine to which L12 dimers bind in a sequential fashion forming a multimeric L10(L12)X complex.</text>
</comment>
<dbReference type="GO" id="GO:0015934">
    <property type="term" value="C:large ribosomal subunit"/>
    <property type="evidence" value="ECO:0007669"/>
    <property type="project" value="InterPro"/>
</dbReference>
<dbReference type="GO" id="GO:0070180">
    <property type="term" value="F:large ribosomal subunit rRNA binding"/>
    <property type="evidence" value="ECO:0007669"/>
    <property type="project" value="UniProtKB-UniRule"/>
</dbReference>
<comment type="function">
    <text evidence="5">Forms part of the ribosomal stalk, playing a central role in the interaction of the ribosome with GTP-bound translation factors.</text>
</comment>
<dbReference type="InterPro" id="IPR002363">
    <property type="entry name" value="Ribosomal_uL10_CS_bac"/>
</dbReference>
<keyword evidence="5" id="KW-0699">rRNA-binding</keyword>
<dbReference type="NCBIfam" id="NF000955">
    <property type="entry name" value="PRK00099.1-1"/>
    <property type="match status" value="1"/>
</dbReference>
<evidence type="ECO:0000256" key="1">
    <source>
        <dbReference type="ARBA" id="ARBA00008889"/>
    </source>
</evidence>
<evidence type="ECO:0000256" key="2">
    <source>
        <dbReference type="ARBA" id="ARBA00022980"/>
    </source>
</evidence>
<evidence type="ECO:0000256" key="5">
    <source>
        <dbReference type="HAMAP-Rule" id="MF_00362"/>
    </source>
</evidence>
<dbReference type="SUPFAM" id="SSF160369">
    <property type="entry name" value="Ribosomal protein L10-like"/>
    <property type="match status" value="1"/>
</dbReference>
<dbReference type="Gene3D" id="6.10.250.290">
    <property type="match status" value="1"/>
</dbReference>
<comment type="caution">
    <text evidence="6">The sequence shown here is derived from an EMBL/GenBank/DDBJ whole genome shotgun (WGS) entry which is preliminary data.</text>
</comment>
<evidence type="ECO:0000313" key="6">
    <source>
        <dbReference type="EMBL" id="KAF0134293.1"/>
    </source>
</evidence>
<dbReference type="Gene3D" id="3.30.70.1730">
    <property type="match status" value="1"/>
</dbReference>
<reference evidence="6 7" key="1">
    <citation type="submission" date="2019-12" db="EMBL/GenBank/DDBJ databases">
        <authorList>
            <person name="Wolfe R."/>
            <person name="Danczak R."/>
            <person name="Wilkins M."/>
        </authorList>
    </citation>
    <scope>NUCLEOTIDE SEQUENCE [LARGE SCALE GENOMIC DNA]</scope>
    <source>
        <strain evidence="6">X2_MaxBin.013</strain>
    </source>
</reference>
<dbReference type="GO" id="GO:0006412">
    <property type="term" value="P:translation"/>
    <property type="evidence" value="ECO:0007669"/>
    <property type="project" value="UniProtKB-UniRule"/>
</dbReference>
<keyword evidence="2 5" id="KW-0689">Ribosomal protein</keyword>
<evidence type="ECO:0000256" key="4">
    <source>
        <dbReference type="ARBA" id="ARBA00035202"/>
    </source>
</evidence>
<comment type="similarity">
    <text evidence="1 5">Belongs to the universal ribosomal protein uL10 family.</text>
</comment>
<dbReference type="PROSITE" id="PS01109">
    <property type="entry name" value="RIBOSOMAL_L10"/>
    <property type="match status" value="1"/>
</dbReference>
<dbReference type="InterPro" id="IPR047865">
    <property type="entry name" value="Ribosomal_uL10_bac_type"/>
</dbReference>
<sequence length="181" mass="19760">MNKTKKAGIITKIKERIDSSSIFILTDYKGMTVKEITDLRRKLRVCKAEYKVVKNTLTSRALSQSNESVKEKLNGTTAILFGFGDVVSPAKILASFIKDAEKPKIIGGVLDGKYYEEKEVVAISKLKSKEQLLADVVGGLKSPLYGLVSVLQGNIRKMVYLLSAIKDKKGGSIQIGGATPH</sequence>
<dbReference type="HAMAP" id="MF_00362">
    <property type="entry name" value="Ribosomal_uL10"/>
    <property type="match status" value="1"/>
</dbReference>
<keyword evidence="3 5" id="KW-0687">Ribonucleoprotein</keyword>
<name>A0A833P005_UNCSA</name>
<evidence type="ECO:0000313" key="7">
    <source>
        <dbReference type="Proteomes" id="UP000488506"/>
    </source>
</evidence>
<dbReference type="EMBL" id="WPAF01000010">
    <property type="protein sequence ID" value="KAF0134293.1"/>
    <property type="molecule type" value="Genomic_DNA"/>
</dbReference>
<protein>
    <recommendedName>
        <fullName evidence="4 5">Large ribosomal subunit protein uL10</fullName>
    </recommendedName>
</protein>
<proteinExistence type="inferred from homology"/>
<dbReference type="InterPro" id="IPR001790">
    <property type="entry name" value="Ribosomal_uL10"/>
</dbReference>
<dbReference type="AlphaFoldDB" id="A0A833P005"/>
<keyword evidence="5" id="KW-0694">RNA-binding</keyword>
<dbReference type="Pfam" id="PF00466">
    <property type="entry name" value="Ribosomal_L10"/>
    <property type="match status" value="1"/>
</dbReference>
<dbReference type="InterPro" id="IPR043141">
    <property type="entry name" value="Ribosomal_uL10-like_sf"/>
</dbReference>
<dbReference type="Proteomes" id="UP000488506">
    <property type="component" value="Unassembled WGS sequence"/>
</dbReference>
<accession>A0A833P005</accession>